<evidence type="ECO:0000313" key="2">
    <source>
        <dbReference type="Proteomes" id="UP000009232"/>
    </source>
</evidence>
<protein>
    <submittedName>
        <fullName evidence="1">Uncharacterized protein</fullName>
    </submittedName>
</protein>
<dbReference type="HOGENOM" id="CLU_2995243_0_0_6"/>
<keyword evidence="2" id="KW-1185">Reference proteome</keyword>
<evidence type="ECO:0000313" key="1">
    <source>
        <dbReference type="EMBL" id="AEG31539.1"/>
    </source>
</evidence>
<organism evidence="1 2">
    <name type="scientific">Thiomicrospira cyclica (strain DSM 14477 / JCM 11371 / ALM1)</name>
    <name type="common">Thioalkalimicrobium cyclicum</name>
    <dbReference type="NCBI Taxonomy" id="717773"/>
    <lineage>
        <taxon>Bacteria</taxon>
        <taxon>Pseudomonadati</taxon>
        <taxon>Pseudomonadota</taxon>
        <taxon>Gammaproteobacteria</taxon>
        <taxon>Thiotrichales</taxon>
        <taxon>Piscirickettsiaceae</taxon>
        <taxon>Thiomicrospira</taxon>
    </lineage>
</organism>
<dbReference type="OrthoDB" id="9960424at2"/>
<name>F6DCF3_THICA</name>
<dbReference type="STRING" id="717773.Thicy_0767"/>
<gene>
    <name evidence="1" type="ordered locus">Thicy_0767</name>
</gene>
<dbReference type="AlphaFoldDB" id="F6DCF3"/>
<reference evidence="1 2" key="1">
    <citation type="submission" date="2011-05" db="EMBL/GenBank/DDBJ databases">
        <title>Complete sequence of Thioalkalimicrobium cyclicum ALM1.</title>
        <authorList>
            <consortium name="US DOE Joint Genome Institute"/>
            <person name="Lucas S."/>
            <person name="Han J."/>
            <person name="Lapidus A."/>
            <person name="Cheng J.-F."/>
            <person name="Goodwin L."/>
            <person name="Pitluck S."/>
            <person name="Peters L."/>
            <person name="Mikhailova N."/>
            <person name="Davenport K."/>
            <person name="Han C."/>
            <person name="Tapia R."/>
            <person name="Land M."/>
            <person name="Hauser L."/>
            <person name="Kyrpides N."/>
            <person name="Ivanova N."/>
            <person name="Pagani I."/>
            <person name="Kappler U."/>
            <person name="Woyke T."/>
        </authorList>
    </citation>
    <scope>NUCLEOTIDE SEQUENCE [LARGE SCALE GENOMIC DNA]</scope>
    <source>
        <strain evidence="2">DSM 14477 / JCM 11371 / ALM1</strain>
    </source>
</reference>
<dbReference type="RefSeq" id="WP_013835318.1">
    <property type="nucleotide sequence ID" value="NC_015581.1"/>
</dbReference>
<dbReference type="EMBL" id="CP002776">
    <property type="protein sequence ID" value="AEG31539.1"/>
    <property type="molecule type" value="Genomic_DNA"/>
</dbReference>
<proteinExistence type="predicted"/>
<accession>F6DCF3</accession>
<dbReference type="KEGG" id="tcy:Thicy_0767"/>
<sequence>MNIELIKTSDNRVIGAQVSHHHLGKHKEEPEKDFLQRVKLFAENLDRLKNGGCNYAN</sequence>
<dbReference type="Proteomes" id="UP000009232">
    <property type="component" value="Chromosome"/>
</dbReference>